<feature type="compositionally biased region" description="Pro residues" evidence="4">
    <location>
        <begin position="18"/>
        <end position="37"/>
    </location>
</feature>
<dbReference type="Gene3D" id="3.40.50.300">
    <property type="entry name" value="P-loop containing nucleotide triphosphate hydrolases"/>
    <property type="match status" value="1"/>
</dbReference>
<dbReference type="InterPro" id="IPR000641">
    <property type="entry name" value="CbxX/CfxQ"/>
</dbReference>
<dbReference type="NCBIfam" id="TIGR02880">
    <property type="entry name" value="cbbX_cfxQ"/>
    <property type="match status" value="1"/>
</dbReference>
<proteinExistence type="inferred from homology"/>
<reference evidence="6 7" key="1">
    <citation type="submission" date="2021-03" db="EMBL/GenBank/DDBJ databases">
        <authorList>
            <person name="Kanchanasin P."/>
            <person name="Saeng-In P."/>
            <person name="Phongsopitanun W."/>
            <person name="Yuki M."/>
            <person name="Kudo T."/>
            <person name="Ohkuma M."/>
            <person name="Tanasupawat S."/>
        </authorList>
    </citation>
    <scope>NUCLEOTIDE SEQUENCE [LARGE SCALE GENOMIC DNA]</scope>
    <source>
        <strain evidence="6 7">L46</strain>
    </source>
</reference>
<comment type="caution">
    <text evidence="6">The sequence shown here is derived from an EMBL/GenBank/DDBJ whole genome shotgun (WGS) entry which is preliminary data.</text>
</comment>
<evidence type="ECO:0000256" key="1">
    <source>
        <dbReference type="ARBA" id="ARBA00010378"/>
    </source>
</evidence>
<dbReference type="InterPro" id="IPR050773">
    <property type="entry name" value="CbxX/CfxQ_RuBisCO_ESX"/>
</dbReference>
<dbReference type="Pfam" id="PF00004">
    <property type="entry name" value="AAA"/>
    <property type="match status" value="1"/>
</dbReference>
<dbReference type="SUPFAM" id="SSF52540">
    <property type="entry name" value="P-loop containing nucleoside triphosphate hydrolases"/>
    <property type="match status" value="1"/>
</dbReference>
<dbReference type="InterPro" id="IPR041627">
    <property type="entry name" value="AAA_lid_6"/>
</dbReference>
<evidence type="ECO:0000313" key="7">
    <source>
        <dbReference type="Proteomes" id="UP000666915"/>
    </source>
</evidence>
<name>A0ABS3QXZ6_9ACTN</name>
<evidence type="ECO:0000313" key="6">
    <source>
        <dbReference type="EMBL" id="MBO2438308.1"/>
    </source>
</evidence>
<gene>
    <name evidence="6" type="primary">cbbX</name>
    <name evidence="6" type="ORF">J4557_12355</name>
</gene>
<dbReference type="SMART" id="SM00382">
    <property type="entry name" value="AAA"/>
    <property type="match status" value="1"/>
</dbReference>
<sequence>MSDRPGFGMRPSENGSPAAPPHAPAAGEPAPPAPLPPGARVDLAKERADSHADEVLDALDAELVGLAPVKTRIREIAALLLVDRVRARFGIDSGRPNLHMCFTGSPGTGKTTVAVRLAELLHRLGYIRKGHLVSVTRDDLVGQYVGHTAPKTKEVLKRAMGGVLFIDEAYYLYRAENERDYGQEAIEILLQVMENQRDDLVVVLAGYKDRMDSFFASNPGMSSRIAHHIDFPDYKPDELEAIGHLMMEREGYVLAPETEPVFRDYLDRRRVQPRFANARSVRNAIERARLRHANRLLAAAGEVDRAALTTLEPDDFLTSRVFQ</sequence>
<dbReference type="PRINTS" id="PR00820">
    <property type="entry name" value="CBXXCFQX"/>
</dbReference>
<organism evidence="6 7">
    <name type="scientific">Actinomadura nitritigenes</name>
    <dbReference type="NCBI Taxonomy" id="134602"/>
    <lineage>
        <taxon>Bacteria</taxon>
        <taxon>Bacillati</taxon>
        <taxon>Actinomycetota</taxon>
        <taxon>Actinomycetes</taxon>
        <taxon>Streptosporangiales</taxon>
        <taxon>Thermomonosporaceae</taxon>
        <taxon>Actinomadura</taxon>
    </lineage>
</organism>
<dbReference type="InterPro" id="IPR003959">
    <property type="entry name" value="ATPase_AAA_core"/>
</dbReference>
<evidence type="ECO:0000256" key="2">
    <source>
        <dbReference type="ARBA" id="ARBA00022741"/>
    </source>
</evidence>
<dbReference type="InterPro" id="IPR003593">
    <property type="entry name" value="AAA+_ATPase"/>
</dbReference>
<dbReference type="Gene3D" id="1.10.8.60">
    <property type="match status" value="1"/>
</dbReference>
<keyword evidence="7" id="KW-1185">Reference proteome</keyword>
<keyword evidence="2" id="KW-0547">Nucleotide-binding</keyword>
<dbReference type="CDD" id="cd00009">
    <property type="entry name" value="AAA"/>
    <property type="match status" value="1"/>
</dbReference>
<dbReference type="PRINTS" id="PR00819">
    <property type="entry name" value="CBXCFQXSUPER"/>
</dbReference>
<dbReference type="Pfam" id="PF17866">
    <property type="entry name" value="AAA_lid_6"/>
    <property type="match status" value="1"/>
</dbReference>
<comment type="similarity">
    <text evidence="1">Belongs to the CbxX/CfxQ family.</text>
</comment>
<evidence type="ECO:0000256" key="4">
    <source>
        <dbReference type="SAM" id="MobiDB-lite"/>
    </source>
</evidence>
<accession>A0ABS3QXZ6</accession>
<keyword evidence="3" id="KW-0067">ATP-binding</keyword>
<evidence type="ECO:0000259" key="5">
    <source>
        <dbReference type="SMART" id="SM00382"/>
    </source>
</evidence>
<dbReference type="PANTHER" id="PTHR43392:SF2">
    <property type="entry name" value="AAA-TYPE ATPASE FAMILY PROTEIN _ ANKYRIN REPEAT FAMILY PROTEIN"/>
    <property type="match status" value="1"/>
</dbReference>
<dbReference type="InterPro" id="IPR000470">
    <property type="entry name" value="CbxX/CfqX_mono"/>
</dbReference>
<feature type="region of interest" description="Disordered" evidence="4">
    <location>
        <begin position="1"/>
        <end position="40"/>
    </location>
</feature>
<feature type="domain" description="AAA+ ATPase" evidence="5">
    <location>
        <begin position="96"/>
        <end position="235"/>
    </location>
</feature>
<dbReference type="InterPro" id="IPR027417">
    <property type="entry name" value="P-loop_NTPase"/>
</dbReference>
<dbReference type="EMBL" id="JAGEOK010000007">
    <property type="protein sequence ID" value="MBO2438308.1"/>
    <property type="molecule type" value="Genomic_DNA"/>
</dbReference>
<dbReference type="Proteomes" id="UP000666915">
    <property type="component" value="Unassembled WGS sequence"/>
</dbReference>
<protein>
    <submittedName>
        <fullName evidence="6">CbbX protein</fullName>
    </submittedName>
</protein>
<evidence type="ECO:0000256" key="3">
    <source>
        <dbReference type="ARBA" id="ARBA00022840"/>
    </source>
</evidence>
<dbReference type="PANTHER" id="PTHR43392">
    <property type="entry name" value="AAA-TYPE ATPASE FAMILY PROTEIN / ANKYRIN REPEAT FAMILY PROTEIN"/>
    <property type="match status" value="1"/>
</dbReference>